<feature type="compositionally biased region" description="Polar residues" evidence="1">
    <location>
        <begin position="617"/>
        <end position="627"/>
    </location>
</feature>
<comment type="caution">
    <text evidence="2">The sequence shown here is derived from an EMBL/GenBank/DDBJ whole genome shotgun (WGS) entry which is preliminary data.</text>
</comment>
<feature type="compositionally biased region" description="Basic and acidic residues" evidence="1">
    <location>
        <begin position="628"/>
        <end position="643"/>
    </location>
</feature>
<keyword evidence="3" id="KW-1185">Reference proteome</keyword>
<dbReference type="InParanoid" id="A0A286U8J2"/>
<evidence type="ECO:0000256" key="1">
    <source>
        <dbReference type="SAM" id="MobiDB-lite"/>
    </source>
</evidence>
<dbReference type="AlphaFoldDB" id="A0A286U8J2"/>
<organism evidence="2 3">
    <name type="scientific">Pyrrhoderma noxium</name>
    <dbReference type="NCBI Taxonomy" id="2282107"/>
    <lineage>
        <taxon>Eukaryota</taxon>
        <taxon>Fungi</taxon>
        <taxon>Dikarya</taxon>
        <taxon>Basidiomycota</taxon>
        <taxon>Agaricomycotina</taxon>
        <taxon>Agaricomycetes</taxon>
        <taxon>Hymenochaetales</taxon>
        <taxon>Hymenochaetaceae</taxon>
        <taxon>Pyrrhoderma</taxon>
    </lineage>
</organism>
<dbReference type="EMBL" id="NBII01000009">
    <property type="protein sequence ID" value="PAV15892.1"/>
    <property type="molecule type" value="Genomic_DNA"/>
</dbReference>
<feature type="region of interest" description="Disordered" evidence="1">
    <location>
        <begin position="491"/>
        <end position="702"/>
    </location>
</feature>
<feature type="compositionally biased region" description="Basic and acidic residues" evidence="1">
    <location>
        <begin position="374"/>
        <end position="385"/>
    </location>
</feature>
<feature type="compositionally biased region" description="Polar residues" evidence="1">
    <location>
        <begin position="505"/>
        <end position="521"/>
    </location>
</feature>
<feature type="compositionally biased region" description="Basic residues" evidence="1">
    <location>
        <begin position="649"/>
        <end position="658"/>
    </location>
</feature>
<dbReference type="Proteomes" id="UP000217199">
    <property type="component" value="Unassembled WGS sequence"/>
</dbReference>
<feature type="compositionally biased region" description="Basic and acidic residues" evidence="1">
    <location>
        <begin position="600"/>
        <end position="616"/>
    </location>
</feature>
<feature type="compositionally biased region" description="Polar residues" evidence="1">
    <location>
        <begin position="448"/>
        <end position="459"/>
    </location>
</feature>
<feature type="compositionally biased region" description="Polar residues" evidence="1">
    <location>
        <begin position="572"/>
        <end position="583"/>
    </location>
</feature>
<evidence type="ECO:0000313" key="3">
    <source>
        <dbReference type="Proteomes" id="UP000217199"/>
    </source>
</evidence>
<name>A0A286U8J2_9AGAM</name>
<proteinExistence type="predicted"/>
<protein>
    <submittedName>
        <fullName evidence="2">Uncharacterized protein</fullName>
    </submittedName>
</protein>
<evidence type="ECO:0000313" key="2">
    <source>
        <dbReference type="EMBL" id="PAV15892.1"/>
    </source>
</evidence>
<reference evidence="2 3" key="1">
    <citation type="journal article" date="2017" name="Mol. Ecol.">
        <title>Comparative and population genomic landscape of Phellinus noxius: A hypervariable fungus causing root rot in trees.</title>
        <authorList>
            <person name="Chung C.L."/>
            <person name="Lee T.J."/>
            <person name="Akiba M."/>
            <person name="Lee H.H."/>
            <person name="Kuo T.H."/>
            <person name="Liu D."/>
            <person name="Ke H.M."/>
            <person name="Yokoi T."/>
            <person name="Roa M.B."/>
            <person name="Lu M.J."/>
            <person name="Chang Y.Y."/>
            <person name="Ann P.J."/>
            <person name="Tsai J.N."/>
            <person name="Chen C.Y."/>
            <person name="Tzean S.S."/>
            <person name="Ota Y."/>
            <person name="Hattori T."/>
            <person name="Sahashi N."/>
            <person name="Liou R.F."/>
            <person name="Kikuchi T."/>
            <person name="Tsai I.J."/>
        </authorList>
    </citation>
    <scope>NUCLEOTIDE SEQUENCE [LARGE SCALE GENOMIC DNA]</scope>
    <source>
        <strain evidence="2 3">FFPRI411160</strain>
    </source>
</reference>
<sequence length="702" mass="79066">MHTTTLADILNRKPLICPQLREENILATTRNITPYDKKLPQCEKIHAVYLQENLLEDLLPQAKERAEKVKFTDGDADKAAVMDVQLIEKTLCAGLPGIVNSEIDIQTLLQFKLIAPALSGIAMESQSKDTDGKLENTDSRVQPIMCSSPSFKKKPIPDGILFDCVTSEDIGKGEELWVQKAKCVIEYKGPGVMKEMAIEPLAEVCANPTDSKKYRAVPFVHPKKRDNRSIDTHGKVLVQLNSQMSAYNVRYGIVSSYHDTMFYYRKKVGGFNVLYHSRKYSYEKITPLHFYAWFLLCLEGSKDFELKLKDIETENISDVFNKRKNILKAGLAIGPDGSDSEPKNSPPIPDPPEDKKDSDYIPSPSLNKWVASNPERRIQEKREVNKTGGGVNVASNDNNETLERERESSSDDSLGPPGSPTEVESENEDDHDLNPEQEVVDTEDIVDSQRSPITKTSRTNIHRVSFEEPALFDRYAIDLDFKVDEIMTKSYERDDHEDSDDDSHGNNYVRSTKPPSDSLLSINEERTEETGLEEELYDNESSVDNSLPIRSSAVNTSEKKMEKKNVQRKRQSGQGNSNLISSRQLEKQPERLMTNLSRGESSRPARRRGGEIRKSPADTSKPVSSSPEHPKLHSEEKQRDLGPKDPGGSKRHYQRNVSRRAGYSKTASKKTEAIPGGEKIYIRDKSVEEDEGWEGESEKESG</sequence>
<dbReference type="STRING" id="2282107.A0A286U8J2"/>
<gene>
    <name evidence="2" type="ORF">PNOK_0875000</name>
</gene>
<feature type="compositionally biased region" description="Polar residues" evidence="1">
    <location>
        <begin position="539"/>
        <end position="556"/>
    </location>
</feature>
<feature type="region of interest" description="Disordered" evidence="1">
    <location>
        <begin position="331"/>
        <end position="469"/>
    </location>
</feature>
<dbReference type="OrthoDB" id="2803094at2759"/>
<accession>A0A286U8J2</accession>